<gene>
    <name evidence="7" type="ORF">D6850_10795</name>
</gene>
<feature type="transmembrane region" description="Helical" evidence="6">
    <location>
        <begin position="60"/>
        <end position="78"/>
    </location>
</feature>
<organism evidence="7 8">
    <name type="scientific">Roseovarius spongiae</name>
    <dbReference type="NCBI Taxonomy" id="2320272"/>
    <lineage>
        <taxon>Bacteria</taxon>
        <taxon>Pseudomonadati</taxon>
        <taxon>Pseudomonadota</taxon>
        <taxon>Alphaproteobacteria</taxon>
        <taxon>Rhodobacterales</taxon>
        <taxon>Roseobacteraceae</taxon>
        <taxon>Roseovarius</taxon>
    </lineage>
</organism>
<dbReference type="InterPro" id="IPR001851">
    <property type="entry name" value="ABC_transp_permease"/>
</dbReference>
<dbReference type="OrthoDB" id="9810505at2"/>
<dbReference type="AlphaFoldDB" id="A0A3A8BA11"/>
<feature type="transmembrane region" description="Helical" evidence="6">
    <location>
        <begin position="288"/>
        <end position="306"/>
    </location>
</feature>
<feature type="transmembrane region" description="Helical" evidence="6">
    <location>
        <begin position="164"/>
        <end position="183"/>
    </location>
</feature>
<dbReference type="InterPro" id="IPR043428">
    <property type="entry name" value="LivM-like"/>
</dbReference>
<evidence type="ECO:0000256" key="5">
    <source>
        <dbReference type="ARBA" id="ARBA00023136"/>
    </source>
</evidence>
<dbReference type="Proteomes" id="UP000281128">
    <property type="component" value="Unassembled WGS sequence"/>
</dbReference>
<evidence type="ECO:0000256" key="3">
    <source>
        <dbReference type="ARBA" id="ARBA00022692"/>
    </source>
</evidence>
<keyword evidence="2" id="KW-1003">Cell membrane</keyword>
<dbReference type="EMBL" id="RAPE01000002">
    <property type="protein sequence ID" value="RKF15305.1"/>
    <property type="molecule type" value="Genomic_DNA"/>
</dbReference>
<dbReference type="PANTHER" id="PTHR30482">
    <property type="entry name" value="HIGH-AFFINITY BRANCHED-CHAIN AMINO ACID TRANSPORT SYSTEM PERMEASE"/>
    <property type="match status" value="1"/>
</dbReference>
<keyword evidence="5 6" id="KW-0472">Membrane</keyword>
<dbReference type="PANTHER" id="PTHR30482:SF10">
    <property type="entry name" value="HIGH-AFFINITY BRANCHED-CHAIN AMINO ACID TRANSPORT PROTEIN BRAE"/>
    <property type="match status" value="1"/>
</dbReference>
<evidence type="ECO:0000313" key="8">
    <source>
        <dbReference type="Proteomes" id="UP000281128"/>
    </source>
</evidence>
<name>A0A3A8BA11_9RHOB</name>
<protein>
    <submittedName>
        <fullName evidence="7">Branched-chain amino acid ABC transporter permease</fullName>
    </submittedName>
</protein>
<dbReference type="GO" id="GO:0015658">
    <property type="term" value="F:branched-chain amino acid transmembrane transporter activity"/>
    <property type="evidence" value="ECO:0007669"/>
    <property type="project" value="InterPro"/>
</dbReference>
<keyword evidence="3 6" id="KW-0812">Transmembrane</keyword>
<reference evidence="7 8" key="1">
    <citation type="submission" date="2018-09" db="EMBL/GenBank/DDBJ databases">
        <title>Roseovarius spongiae sp. nov., isolated from a marine sponge.</title>
        <authorList>
            <person name="Zhuang L."/>
            <person name="Luo L."/>
        </authorList>
    </citation>
    <scope>NUCLEOTIDE SEQUENCE [LARGE SCALE GENOMIC DNA]</scope>
    <source>
        <strain evidence="7 8">HN-E21</strain>
    </source>
</reference>
<dbReference type="CDD" id="cd06581">
    <property type="entry name" value="TM_PBP1_LivM_like"/>
    <property type="match status" value="1"/>
</dbReference>
<proteinExistence type="predicted"/>
<keyword evidence="8" id="KW-1185">Reference proteome</keyword>
<evidence type="ECO:0000256" key="4">
    <source>
        <dbReference type="ARBA" id="ARBA00022989"/>
    </source>
</evidence>
<evidence type="ECO:0000313" key="7">
    <source>
        <dbReference type="EMBL" id="RKF15305.1"/>
    </source>
</evidence>
<feature type="transmembrane region" description="Helical" evidence="6">
    <location>
        <begin position="214"/>
        <end position="232"/>
    </location>
</feature>
<dbReference type="Pfam" id="PF02653">
    <property type="entry name" value="BPD_transp_2"/>
    <property type="match status" value="1"/>
</dbReference>
<accession>A0A3A8BA11</accession>
<feature type="transmembrane region" description="Helical" evidence="6">
    <location>
        <begin position="84"/>
        <end position="104"/>
    </location>
</feature>
<dbReference type="RefSeq" id="WP_121166636.1">
    <property type="nucleotide sequence ID" value="NZ_RAPE01000002.1"/>
</dbReference>
<evidence type="ECO:0000256" key="1">
    <source>
        <dbReference type="ARBA" id="ARBA00004651"/>
    </source>
</evidence>
<feature type="transmembrane region" description="Helical" evidence="6">
    <location>
        <begin position="9"/>
        <end position="26"/>
    </location>
</feature>
<feature type="transmembrane region" description="Helical" evidence="6">
    <location>
        <begin position="32"/>
        <end position="53"/>
    </location>
</feature>
<evidence type="ECO:0000256" key="2">
    <source>
        <dbReference type="ARBA" id="ARBA00022475"/>
    </source>
</evidence>
<sequence length="322" mass="35499">MEQTDRSSRIAWAALLLASLIAPVVVGFDKYLIHVGIIISLNVALATSLWMIWSLGFISFAHAGFMGIGAYTSALLFTKLGLSMWYGLWLGAAMSGAIALVIALPLMRTRAVYFFMASWAVGEVIKRNFAYFRDFFGGWDGVFNIRAPKLDLGFVEVNFADRLAYYYLALFFVVLTVLVIHRINNSRTGMIYWSIHENELLAQHAGINVFRHKVIAFTIACALAGLTGALYAHYQTYISPKSFDIWKSEFALVHVIVGGLTTVGGPVAGAISLTVVDELLRATGYFRTVFFGAVLIAAVLLLPGGLETIPGRLRSFFKRSDK</sequence>
<evidence type="ECO:0000256" key="6">
    <source>
        <dbReference type="SAM" id="Phobius"/>
    </source>
</evidence>
<feature type="transmembrane region" description="Helical" evidence="6">
    <location>
        <begin position="252"/>
        <end position="276"/>
    </location>
</feature>
<comment type="subcellular location">
    <subcellularLocation>
        <location evidence="1">Cell membrane</location>
        <topology evidence="1">Multi-pass membrane protein</topology>
    </subcellularLocation>
</comment>
<comment type="caution">
    <text evidence="7">The sequence shown here is derived from an EMBL/GenBank/DDBJ whole genome shotgun (WGS) entry which is preliminary data.</text>
</comment>
<keyword evidence="4 6" id="KW-1133">Transmembrane helix</keyword>
<dbReference type="GO" id="GO:0005886">
    <property type="term" value="C:plasma membrane"/>
    <property type="evidence" value="ECO:0007669"/>
    <property type="project" value="UniProtKB-SubCell"/>
</dbReference>